<gene>
    <name evidence="2" type="primary">LOC128202240</name>
</gene>
<name>A0ABM3N2G4_GALME</name>
<protein>
    <submittedName>
        <fullName evidence="2">Uncharacterized protein LOC128202240</fullName>
    </submittedName>
</protein>
<accession>A0ABM3N2G4</accession>
<dbReference type="RefSeq" id="XP_052757787.1">
    <property type="nucleotide sequence ID" value="XM_052901827.1"/>
</dbReference>
<sequence length="253" mass="29314">MDLYAKLSSNMEAIVDLFNSRMEQMERNIQEQQTSKPSQPNLETLTREFYDFKQLIWKSVAMLKNQMELMLISLDRHEMSSRRKVLLLHGIPENTDEDAKTLVTKVFTEQLKMTSDCITNISVVHRLGFGQTKARPILVRFMSYAIRSQVWKSKTLLKGTQVTMSEFLTKSRYDTFKAARAHFGIKNCWTSDGKIVILLSNKTRRKIEQMSEFRLLSTQYPTKEINTKAAAAPMKSARGALAFTRRQVARRDM</sequence>
<reference evidence="2" key="1">
    <citation type="submission" date="2025-08" db="UniProtKB">
        <authorList>
            <consortium name="RefSeq"/>
        </authorList>
    </citation>
    <scope>IDENTIFICATION</scope>
    <source>
        <tissue evidence="2">Whole larvae</tissue>
    </source>
</reference>
<evidence type="ECO:0000313" key="1">
    <source>
        <dbReference type="Proteomes" id="UP001652740"/>
    </source>
</evidence>
<dbReference type="Gene3D" id="3.30.70.1820">
    <property type="entry name" value="L1 transposable element, RRM domain"/>
    <property type="match status" value="1"/>
</dbReference>
<proteinExistence type="predicted"/>
<dbReference type="Proteomes" id="UP001652740">
    <property type="component" value="Unplaced"/>
</dbReference>
<keyword evidence="1" id="KW-1185">Reference proteome</keyword>
<organism evidence="1 2">
    <name type="scientific">Galleria mellonella</name>
    <name type="common">Greater wax moth</name>
    <dbReference type="NCBI Taxonomy" id="7137"/>
    <lineage>
        <taxon>Eukaryota</taxon>
        <taxon>Metazoa</taxon>
        <taxon>Ecdysozoa</taxon>
        <taxon>Arthropoda</taxon>
        <taxon>Hexapoda</taxon>
        <taxon>Insecta</taxon>
        <taxon>Pterygota</taxon>
        <taxon>Neoptera</taxon>
        <taxon>Endopterygota</taxon>
        <taxon>Lepidoptera</taxon>
        <taxon>Glossata</taxon>
        <taxon>Ditrysia</taxon>
        <taxon>Pyraloidea</taxon>
        <taxon>Pyralidae</taxon>
        <taxon>Galleriinae</taxon>
        <taxon>Galleria</taxon>
    </lineage>
</organism>
<dbReference type="GeneID" id="128202240"/>
<evidence type="ECO:0000313" key="2">
    <source>
        <dbReference type="RefSeq" id="XP_052757787.1"/>
    </source>
</evidence>